<evidence type="ECO:0000313" key="1">
    <source>
        <dbReference type="EMBL" id="MBO0440379.1"/>
    </source>
</evidence>
<comment type="caution">
    <text evidence="1">The sequence shown here is derived from an EMBL/GenBank/DDBJ whole genome shotgun (WGS) entry which is preliminary data.</text>
</comment>
<proteinExistence type="predicted"/>
<name>A0ABS3H117_9ENTE</name>
<dbReference type="CDD" id="cd04647">
    <property type="entry name" value="LbH_MAT_like"/>
    <property type="match status" value="1"/>
</dbReference>
<dbReference type="Gene3D" id="2.160.10.10">
    <property type="entry name" value="Hexapeptide repeat proteins"/>
    <property type="match status" value="1"/>
</dbReference>
<gene>
    <name evidence="1" type="ORF">JZO69_08405</name>
</gene>
<dbReference type="Proteomes" id="UP000664632">
    <property type="component" value="Unassembled WGS sequence"/>
</dbReference>
<protein>
    <submittedName>
        <fullName evidence="1">Acyltransferase</fullName>
    </submittedName>
</protein>
<reference evidence="1 2" key="1">
    <citation type="submission" date="2021-03" db="EMBL/GenBank/DDBJ databases">
        <title>Enterococcal diversity collection.</title>
        <authorList>
            <person name="Gilmore M.S."/>
            <person name="Schwartzman J."/>
            <person name="Van Tyne D."/>
            <person name="Martin M."/>
            <person name="Earl A.M."/>
            <person name="Manson A.L."/>
            <person name="Straub T."/>
            <person name="Salamzade R."/>
            <person name="Saavedra J."/>
            <person name="Lebreton F."/>
            <person name="Prichula J."/>
            <person name="Schaufler K."/>
            <person name="Gaca A."/>
            <person name="Sgardioli B."/>
            <person name="Wagenaar J."/>
            <person name="Strong T."/>
        </authorList>
    </citation>
    <scope>NUCLEOTIDE SEQUENCE [LARGE SCALE GENOMIC DNA]</scope>
    <source>
        <strain evidence="1 2">DIV0869a</strain>
    </source>
</reference>
<sequence length="158" mass="17875">MKKKIIELNLLLRKNGVRRARYLKKKNIFKFFGEHVYYHPTSIPSEPELVSIGNNVNIASNVRFITHDIFDYSWNYQSEKKYRKKFESVTLEDNVIIGADSIINYGVKIGRDTVVAAGSVVSKSFPGGVIIGGNPAKIIGKTSELKLKREIKSLSLEE</sequence>
<dbReference type="Pfam" id="PF00132">
    <property type="entry name" value="Hexapep"/>
    <property type="match status" value="1"/>
</dbReference>
<accession>A0ABS3H117</accession>
<evidence type="ECO:0000313" key="2">
    <source>
        <dbReference type="Proteomes" id="UP000664632"/>
    </source>
</evidence>
<dbReference type="InterPro" id="IPR001451">
    <property type="entry name" value="Hexapep"/>
</dbReference>
<dbReference type="InterPro" id="IPR011004">
    <property type="entry name" value="Trimer_LpxA-like_sf"/>
</dbReference>
<keyword evidence="1" id="KW-0012">Acyltransferase</keyword>
<dbReference type="EMBL" id="JAFLWD010000018">
    <property type="protein sequence ID" value="MBO0440379.1"/>
    <property type="molecule type" value="Genomic_DNA"/>
</dbReference>
<dbReference type="PANTHER" id="PTHR23416">
    <property type="entry name" value="SIALIC ACID SYNTHASE-RELATED"/>
    <property type="match status" value="1"/>
</dbReference>
<keyword evidence="2" id="KW-1185">Reference proteome</keyword>
<organism evidence="1 2">
    <name type="scientific">Candidatus Enterococcus ikei</name>
    <dbReference type="NCBI Taxonomy" id="2815326"/>
    <lineage>
        <taxon>Bacteria</taxon>
        <taxon>Bacillati</taxon>
        <taxon>Bacillota</taxon>
        <taxon>Bacilli</taxon>
        <taxon>Lactobacillales</taxon>
        <taxon>Enterococcaceae</taxon>
        <taxon>Enterococcus</taxon>
    </lineage>
</organism>
<dbReference type="RefSeq" id="WP_207112440.1">
    <property type="nucleotide sequence ID" value="NZ_JAFLWD010000018.1"/>
</dbReference>
<dbReference type="SUPFAM" id="SSF51161">
    <property type="entry name" value="Trimeric LpxA-like enzymes"/>
    <property type="match status" value="1"/>
</dbReference>
<keyword evidence="1" id="KW-0808">Transferase</keyword>
<dbReference type="InterPro" id="IPR051159">
    <property type="entry name" value="Hexapeptide_acetyltransf"/>
</dbReference>
<dbReference type="GO" id="GO:0016746">
    <property type="term" value="F:acyltransferase activity"/>
    <property type="evidence" value="ECO:0007669"/>
    <property type="project" value="UniProtKB-KW"/>
</dbReference>